<protein>
    <submittedName>
        <fullName evidence="1">Transposase</fullName>
    </submittedName>
</protein>
<dbReference type="AlphaFoldDB" id="A0A1H7WEJ4"/>
<name>A0A1H7WEJ4_9RHOB</name>
<evidence type="ECO:0000313" key="1">
    <source>
        <dbReference type="EMBL" id="SEM19509.1"/>
    </source>
</evidence>
<dbReference type="STRING" id="1287727.SAMN05443999_11526"/>
<dbReference type="InterPro" id="IPR002514">
    <property type="entry name" value="Transposase_8"/>
</dbReference>
<organism evidence="1 2">
    <name type="scientific">Roseovarius azorensis</name>
    <dbReference type="NCBI Taxonomy" id="1287727"/>
    <lineage>
        <taxon>Bacteria</taxon>
        <taxon>Pseudomonadati</taxon>
        <taxon>Pseudomonadota</taxon>
        <taxon>Alphaproteobacteria</taxon>
        <taxon>Rhodobacterales</taxon>
        <taxon>Roseobacteraceae</taxon>
        <taxon>Roseovarius</taxon>
    </lineage>
</organism>
<dbReference type="GO" id="GO:0043565">
    <property type="term" value="F:sequence-specific DNA binding"/>
    <property type="evidence" value="ECO:0007669"/>
    <property type="project" value="InterPro"/>
</dbReference>
<dbReference type="GO" id="GO:0006313">
    <property type="term" value="P:DNA transposition"/>
    <property type="evidence" value="ECO:0007669"/>
    <property type="project" value="InterPro"/>
</dbReference>
<dbReference type="GO" id="GO:0004803">
    <property type="term" value="F:transposase activity"/>
    <property type="evidence" value="ECO:0007669"/>
    <property type="project" value="InterPro"/>
</dbReference>
<evidence type="ECO:0000313" key="2">
    <source>
        <dbReference type="Proteomes" id="UP000199582"/>
    </source>
</evidence>
<keyword evidence="2" id="KW-1185">Reference proteome</keyword>
<proteinExistence type="predicted"/>
<accession>A0A1H7WEJ4</accession>
<dbReference type="InterPro" id="IPR010921">
    <property type="entry name" value="Trp_repressor/repl_initiator"/>
</dbReference>
<dbReference type="Pfam" id="PF01527">
    <property type="entry name" value="HTH_Tnp_1"/>
    <property type="match status" value="1"/>
</dbReference>
<dbReference type="EMBL" id="FOAG01000015">
    <property type="protein sequence ID" value="SEM19509.1"/>
    <property type="molecule type" value="Genomic_DNA"/>
</dbReference>
<gene>
    <name evidence="1" type="ORF">SAMN05443999_11526</name>
</gene>
<dbReference type="Proteomes" id="UP000199582">
    <property type="component" value="Unassembled WGS sequence"/>
</dbReference>
<dbReference type="SUPFAM" id="SSF48295">
    <property type="entry name" value="TrpR-like"/>
    <property type="match status" value="1"/>
</dbReference>
<sequence>MARRPRRNHSPAFKAKVAVAAIKGEKTLIELAQDFDVHPNQIKQWRDQLLEGATGVFGEAPEAEAGPVIDVKTLHAKIGELTLENDFLSGALGPRRVCCRAQEND</sequence>
<reference evidence="1 2" key="1">
    <citation type="submission" date="2016-10" db="EMBL/GenBank/DDBJ databases">
        <authorList>
            <person name="de Groot N.N."/>
        </authorList>
    </citation>
    <scope>NUCLEOTIDE SEQUENCE [LARGE SCALE GENOMIC DNA]</scope>
    <source>
        <strain evidence="1 2">DSM 100674</strain>
    </source>
</reference>